<organism evidence="2 3">
    <name type="scientific">Dreissena polymorpha</name>
    <name type="common">Zebra mussel</name>
    <name type="synonym">Mytilus polymorpha</name>
    <dbReference type="NCBI Taxonomy" id="45954"/>
    <lineage>
        <taxon>Eukaryota</taxon>
        <taxon>Metazoa</taxon>
        <taxon>Spiralia</taxon>
        <taxon>Lophotrochozoa</taxon>
        <taxon>Mollusca</taxon>
        <taxon>Bivalvia</taxon>
        <taxon>Autobranchia</taxon>
        <taxon>Heteroconchia</taxon>
        <taxon>Euheterodonta</taxon>
        <taxon>Imparidentia</taxon>
        <taxon>Neoheterodontei</taxon>
        <taxon>Myida</taxon>
        <taxon>Dreissenoidea</taxon>
        <taxon>Dreissenidae</taxon>
        <taxon>Dreissena</taxon>
    </lineage>
</organism>
<evidence type="ECO:0000313" key="3">
    <source>
        <dbReference type="Proteomes" id="UP000828390"/>
    </source>
</evidence>
<reference evidence="2" key="2">
    <citation type="submission" date="2020-11" db="EMBL/GenBank/DDBJ databases">
        <authorList>
            <person name="McCartney M.A."/>
            <person name="Auch B."/>
            <person name="Kono T."/>
            <person name="Mallez S."/>
            <person name="Becker A."/>
            <person name="Gohl D.M."/>
            <person name="Silverstein K.A.T."/>
            <person name="Koren S."/>
            <person name="Bechman K.B."/>
            <person name="Herman A."/>
            <person name="Abrahante J.E."/>
            <person name="Garbe J."/>
        </authorList>
    </citation>
    <scope>NUCLEOTIDE SEQUENCE</scope>
    <source>
        <strain evidence="2">Duluth1</strain>
        <tissue evidence="2">Whole animal</tissue>
    </source>
</reference>
<feature type="region of interest" description="Disordered" evidence="1">
    <location>
        <begin position="1"/>
        <end position="56"/>
    </location>
</feature>
<feature type="compositionally biased region" description="Basic and acidic residues" evidence="1">
    <location>
        <begin position="1"/>
        <end position="19"/>
    </location>
</feature>
<gene>
    <name evidence="2" type="ORF">DPMN_076139</name>
</gene>
<evidence type="ECO:0000256" key="1">
    <source>
        <dbReference type="SAM" id="MobiDB-lite"/>
    </source>
</evidence>
<proteinExistence type="predicted"/>
<reference evidence="2" key="1">
    <citation type="journal article" date="2019" name="bioRxiv">
        <title>The Genome of the Zebra Mussel, Dreissena polymorpha: A Resource for Invasive Species Research.</title>
        <authorList>
            <person name="McCartney M.A."/>
            <person name="Auch B."/>
            <person name="Kono T."/>
            <person name="Mallez S."/>
            <person name="Zhang Y."/>
            <person name="Obille A."/>
            <person name="Becker A."/>
            <person name="Abrahante J.E."/>
            <person name="Garbe J."/>
            <person name="Badalamenti J.P."/>
            <person name="Herman A."/>
            <person name="Mangelson H."/>
            <person name="Liachko I."/>
            <person name="Sullivan S."/>
            <person name="Sone E.D."/>
            <person name="Koren S."/>
            <person name="Silverstein K.A.T."/>
            <person name="Beckman K.B."/>
            <person name="Gohl D.M."/>
        </authorList>
    </citation>
    <scope>NUCLEOTIDE SEQUENCE</scope>
    <source>
        <strain evidence="2">Duluth1</strain>
        <tissue evidence="2">Whole animal</tissue>
    </source>
</reference>
<name>A0A9D3YMI6_DREPO</name>
<dbReference type="Proteomes" id="UP000828390">
    <property type="component" value="Unassembled WGS sequence"/>
</dbReference>
<keyword evidence="3" id="KW-1185">Reference proteome</keyword>
<evidence type="ECO:0000313" key="2">
    <source>
        <dbReference type="EMBL" id="KAH3701156.1"/>
    </source>
</evidence>
<sequence length="56" mass="6604">MEADSHDLRTQTPEDKSQEIKQYWHRWNNSTKPRSPTPEDRKPADKAVGAIYNQNH</sequence>
<dbReference type="EMBL" id="JAIWYP010000015">
    <property type="protein sequence ID" value="KAH3701156.1"/>
    <property type="molecule type" value="Genomic_DNA"/>
</dbReference>
<protein>
    <submittedName>
        <fullName evidence="2">Uncharacterized protein</fullName>
    </submittedName>
</protein>
<accession>A0A9D3YMI6</accession>
<comment type="caution">
    <text evidence="2">The sequence shown here is derived from an EMBL/GenBank/DDBJ whole genome shotgun (WGS) entry which is preliminary data.</text>
</comment>
<dbReference type="AlphaFoldDB" id="A0A9D3YMI6"/>